<evidence type="ECO:0000313" key="2">
    <source>
        <dbReference type="EMBL" id="CAF4415167.1"/>
    </source>
</evidence>
<sequence length="106" mass="11657">MTDQNIVNLRSADPIADVTGPSTLGSGATGGTGDQRSSNLIHSRIQQRSHKKYFNYSSSIGHIFLVVEHQEYGAVTQLQGDQRINVSQFLEEIGICQVEQLKVHGF</sequence>
<reference evidence="2" key="1">
    <citation type="submission" date="2021-02" db="EMBL/GenBank/DDBJ databases">
        <authorList>
            <person name="Nowell W R."/>
        </authorList>
    </citation>
    <scope>NUCLEOTIDE SEQUENCE</scope>
</reference>
<gene>
    <name evidence="2" type="ORF">HFQ381_LOCUS21134</name>
</gene>
<proteinExistence type="predicted"/>
<name>A0A820Q563_9BILA</name>
<dbReference type="InterPro" id="IPR036877">
    <property type="entry name" value="SUI1_dom_sf"/>
</dbReference>
<dbReference type="AlphaFoldDB" id="A0A820Q563"/>
<organism evidence="2 3">
    <name type="scientific">Rotaria socialis</name>
    <dbReference type="NCBI Taxonomy" id="392032"/>
    <lineage>
        <taxon>Eukaryota</taxon>
        <taxon>Metazoa</taxon>
        <taxon>Spiralia</taxon>
        <taxon>Gnathifera</taxon>
        <taxon>Rotifera</taxon>
        <taxon>Eurotatoria</taxon>
        <taxon>Bdelloidea</taxon>
        <taxon>Philodinida</taxon>
        <taxon>Philodinidae</taxon>
        <taxon>Rotaria</taxon>
    </lineage>
</organism>
<evidence type="ECO:0000256" key="1">
    <source>
        <dbReference type="SAM" id="MobiDB-lite"/>
    </source>
</evidence>
<dbReference type="SUPFAM" id="SSF55159">
    <property type="entry name" value="eIF1-like"/>
    <property type="match status" value="1"/>
</dbReference>
<feature type="region of interest" description="Disordered" evidence="1">
    <location>
        <begin position="1"/>
        <end position="39"/>
    </location>
</feature>
<dbReference type="GO" id="GO:0003743">
    <property type="term" value="F:translation initiation factor activity"/>
    <property type="evidence" value="ECO:0007669"/>
    <property type="project" value="InterPro"/>
</dbReference>
<dbReference type="EMBL" id="CAJOBO010001870">
    <property type="protein sequence ID" value="CAF4415167.1"/>
    <property type="molecule type" value="Genomic_DNA"/>
</dbReference>
<dbReference type="Gene3D" id="3.30.780.10">
    <property type="entry name" value="SUI1-like domain"/>
    <property type="match status" value="1"/>
</dbReference>
<protein>
    <submittedName>
        <fullName evidence="2">Uncharacterized protein</fullName>
    </submittedName>
</protein>
<dbReference type="Proteomes" id="UP000663851">
    <property type="component" value="Unassembled WGS sequence"/>
</dbReference>
<accession>A0A820Q563</accession>
<comment type="caution">
    <text evidence="2">The sequence shown here is derived from an EMBL/GenBank/DDBJ whole genome shotgun (WGS) entry which is preliminary data.</text>
</comment>
<evidence type="ECO:0000313" key="3">
    <source>
        <dbReference type="Proteomes" id="UP000663851"/>
    </source>
</evidence>